<dbReference type="PROSITE" id="PS51120">
    <property type="entry name" value="LDLRB"/>
    <property type="match status" value="1"/>
</dbReference>
<feature type="signal peptide" evidence="2">
    <location>
        <begin position="1"/>
        <end position="34"/>
    </location>
</feature>
<feature type="chain" id="PRO_5046842783" evidence="2">
    <location>
        <begin position="35"/>
        <end position="409"/>
    </location>
</feature>
<keyword evidence="4" id="KW-1185">Reference proteome</keyword>
<sequence>MGKTMAPISRVSLFVALVAAGTLLPLACSDFKNAATSSGPDGSQGAADVGSGADVPGSIGDPDANADVPGIPVCTEARCSRLDLVRELHYPEGLGVDGAYVYWIETGNGYDEYGELARIPKTTPCLSADAGCRGVLDPHVGGFLVNNTSMKLGANDICYTETSAPSQHTLYCMALGTTERKVIFNGPGAARGMSFGTPGSGADGIYWAGFGTRASASNGSILAASPREPMDASVRTVVPGRPGPEGVAIDKNDVFWSELGPVDGGGAIYKARGDGGALVQLAPGQPDPRTIVVHGGFLYWINTGDGSIRRTTCDGTWPIELLASGQTHPIALAVDASGIYWLDAGKSPEFLEGALLHRPLGGGPIARMMTRIVGAAALALDEGFVYVATHGSRAENYIDGKIIRFPKTY</sequence>
<dbReference type="InterPro" id="IPR000033">
    <property type="entry name" value="LDLR_classB_rpt"/>
</dbReference>
<dbReference type="Gene3D" id="2.120.10.30">
    <property type="entry name" value="TolB, C-terminal domain"/>
    <property type="match status" value="1"/>
</dbReference>
<protein>
    <submittedName>
        <fullName evidence="3">Uncharacterized protein</fullName>
    </submittedName>
</protein>
<feature type="region of interest" description="Disordered" evidence="1">
    <location>
        <begin position="37"/>
        <end position="62"/>
    </location>
</feature>
<name>A0ABZ2M1M6_9BACT</name>
<organism evidence="3 4">
    <name type="scientific">Pendulispora albinea</name>
    <dbReference type="NCBI Taxonomy" id="2741071"/>
    <lineage>
        <taxon>Bacteria</taxon>
        <taxon>Pseudomonadati</taxon>
        <taxon>Myxococcota</taxon>
        <taxon>Myxococcia</taxon>
        <taxon>Myxococcales</taxon>
        <taxon>Sorangiineae</taxon>
        <taxon>Pendulisporaceae</taxon>
        <taxon>Pendulispora</taxon>
    </lineage>
</organism>
<evidence type="ECO:0000256" key="1">
    <source>
        <dbReference type="SAM" id="MobiDB-lite"/>
    </source>
</evidence>
<keyword evidence="2" id="KW-0732">Signal</keyword>
<evidence type="ECO:0000313" key="4">
    <source>
        <dbReference type="Proteomes" id="UP001370348"/>
    </source>
</evidence>
<dbReference type="Proteomes" id="UP001370348">
    <property type="component" value="Chromosome"/>
</dbReference>
<dbReference type="RefSeq" id="WP_394826753.1">
    <property type="nucleotide sequence ID" value="NZ_CP089984.1"/>
</dbReference>
<dbReference type="InterPro" id="IPR011042">
    <property type="entry name" value="6-blade_b-propeller_TolB-like"/>
</dbReference>
<dbReference type="EMBL" id="CP089984">
    <property type="protein sequence ID" value="WXB17123.1"/>
    <property type="molecule type" value="Genomic_DNA"/>
</dbReference>
<evidence type="ECO:0000256" key="2">
    <source>
        <dbReference type="SAM" id="SignalP"/>
    </source>
</evidence>
<accession>A0ABZ2M1M6</accession>
<dbReference type="SUPFAM" id="SSF63825">
    <property type="entry name" value="YWTD domain"/>
    <property type="match status" value="1"/>
</dbReference>
<reference evidence="3 4" key="1">
    <citation type="submission" date="2021-12" db="EMBL/GenBank/DDBJ databases">
        <title>Discovery of the Pendulisporaceae a myxobacterial family with distinct sporulation behavior and unique specialized metabolism.</title>
        <authorList>
            <person name="Garcia R."/>
            <person name="Popoff A."/>
            <person name="Bader C.D."/>
            <person name="Loehr J."/>
            <person name="Walesch S."/>
            <person name="Walt C."/>
            <person name="Boldt J."/>
            <person name="Bunk B."/>
            <person name="Haeckl F.J.F.P.J."/>
            <person name="Gunesch A.P."/>
            <person name="Birkelbach J."/>
            <person name="Nuebel U."/>
            <person name="Pietschmann T."/>
            <person name="Bach T."/>
            <person name="Mueller R."/>
        </authorList>
    </citation>
    <scope>NUCLEOTIDE SEQUENCE [LARGE SCALE GENOMIC DNA]</scope>
    <source>
        <strain evidence="3 4">MSr11954</strain>
    </source>
</reference>
<proteinExistence type="predicted"/>
<gene>
    <name evidence="3" type="ORF">LZC94_07555</name>
</gene>
<evidence type="ECO:0000313" key="3">
    <source>
        <dbReference type="EMBL" id="WXB17123.1"/>
    </source>
</evidence>